<dbReference type="AlphaFoldDB" id="A0A2K1IZJ5"/>
<sequence>MKTKTKATFVFCFDFVKYIFQSPMHQVIRWLMKWRHFMLV</sequence>
<reference evidence="1 3" key="1">
    <citation type="journal article" date="2008" name="Science">
        <title>The Physcomitrella genome reveals evolutionary insights into the conquest of land by plants.</title>
        <authorList>
            <person name="Rensing S."/>
            <person name="Lang D."/>
            <person name="Zimmer A."/>
            <person name="Terry A."/>
            <person name="Salamov A."/>
            <person name="Shapiro H."/>
            <person name="Nishiyama T."/>
            <person name="Perroud P.-F."/>
            <person name="Lindquist E."/>
            <person name="Kamisugi Y."/>
            <person name="Tanahashi T."/>
            <person name="Sakakibara K."/>
            <person name="Fujita T."/>
            <person name="Oishi K."/>
            <person name="Shin-I T."/>
            <person name="Kuroki Y."/>
            <person name="Toyoda A."/>
            <person name="Suzuki Y."/>
            <person name="Hashimoto A."/>
            <person name="Yamaguchi K."/>
            <person name="Sugano A."/>
            <person name="Kohara Y."/>
            <person name="Fujiyama A."/>
            <person name="Anterola A."/>
            <person name="Aoki S."/>
            <person name="Ashton N."/>
            <person name="Barbazuk W.B."/>
            <person name="Barker E."/>
            <person name="Bennetzen J."/>
            <person name="Bezanilla M."/>
            <person name="Blankenship R."/>
            <person name="Cho S.H."/>
            <person name="Dutcher S."/>
            <person name="Estelle M."/>
            <person name="Fawcett J.A."/>
            <person name="Gundlach H."/>
            <person name="Hanada K."/>
            <person name="Heyl A."/>
            <person name="Hicks K.A."/>
            <person name="Hugh J."/>
            <person name="Lohr M."/>
            <person name="Mayer K."/>
            <person name="Melkozernov A."/>
            <person name="Murata T."/>
            <person name="Nelson D."/>
            <person name="Pils B."/>
            <person name="Prigge M."/>
            <person name="Reiss B."/>
            <person name="Renner T."/>
            <person name="Rombauts S."/>
            <person name="Rushton P."/>
            <person name="Sanderfoot A."/>
            <person name="Schween G."/>
            <person name="Shiu S.-H."/>
            <person name="Stueber K."/>
            <person name="Theodoulou F.L."/>
            <person name="Tu H."/>
            <person name="Van de Peer Y."/>
            <person name="Verrier P.J."/>
            <person name="Waters E."/>
            <person name="Wood A."/>
            <person name="Yang L."/>
            <person name="Cove D."/>
            <person name="Cuming A."/>
            <person name="Hasebe M."/>
            <person name="Lucas S."/>
            <person name="Mishler D.B."/>
            <person name="Reski R."/>
            <person name="Grigoriev I."/>
            <person name="Quatrano R.S."/>
            <person name="Boore J.L."/>
        </authorList>
    </citation>
    <scope>NUCLEOTIDE SEQUENCE [LARGE SCALE GENOMIC DNA]</scope>
    <source>
        <strain evidence="2 3">cv. Gransden 2004</strain>
    </source>
</reference>
<dbReference type="EMBL" id="ABEU02000018">
    <property type="protein sequence ID" value="PNR34696.1"/>
    <property type="molecule type" value="Genomic_DNA"/>
</dbReference>
<protein>
    <submittedName>
        <fullName evidence="1 2">Uncharacterized protein</fullName>
    </submittedName>
</protein>
<dbReference type="Proteomes" id="UP000006727">
    <property type="component" value="Chromosome 18"/>
</dbReference>
<reference evidence="2" key="3">
    <citation type="submission" date="2020-12" db="UniProtKB">
        <authorList>
            <consortium name="EnsemblPlants"/>
        </authorList>
    </citation>
    <scope>IDENTIFICATION</scope>
</reference>
<name>A0A2K1IZJ5_PHYPA</name>
<proteinExistence type="predicted"/>
<organism evidence="1">
    <name type="scientific">Physcomitrium patens</name>
    <name type="common">Spreading-leaved earth moss</name>
    <name type="synonym">Physcomitrella patens</name>
    <dbReference type="NCBI Taxonomy" id="3218"/>
    <lineage>
        <taxon>Eukaryota</taxon>
        <taxon>Viridiplantae</taxon>
        <taxon>Streptophyta</taxon>
        <taxon>Embryophyta</taxon>
        <taxon>Bryophyta</taxon>
        <taxon>Bryophytina</taxon>
        <taxon>Bryopsida</taxon>
        <taxon>Funariidae</taxon>
        <taxon>Funariales</taxon>
        <taxon>Funariaceae</taxon>
        <taxon>Physcomitrium</taxon>
    </lineage>
</organism>
<dbReference type="EnsemblPlants" id="Pp3c18_1150V3.1">
    <property type="protein sequence ID" value="Pp3c18_1150V3.1"/>
    <property type="gene ID" value="Pp3c18_1150"/>
</dbReference>
<gene>
    <name evidence="1" type="ORF">PHYPA_022594</name>
</gene>
<keyword evidence="3" id="KW-1185">Reference proteome</keyword>
<evidence type="ECO:0000313" key="3">
    <source>
        <dbReference type="Proteomes" id="UP000006727"/>
    </source>
</evidence>
<accession>A0A2K1IZJ5</accession>
<reference evidence="1 3" key="2">
    <citation type="journal article" date="2018" name="Plant J.">
        <title>The Physcomitrella patens chromosome-scale assembly reveals moss genome structure and evolution.</title>
        <authorList>
            <person name="Lang D."/>
            <person name="Ullrich K.K."/>
            <person name="Murat F."/>
            <person name="Fuchs J."/>
            <person name="Jenkins J."/>
            <person name="Haas F.B."/>
            <person name="Piednoel M."/>
            <person name="Gundlach H."/>
            <person name="Van Bel M."/>
            <person name="Meyberg R."/>
            <person name="Vives C."/>
            <person name="Morata J."/>
            <person name="Symeonidi A."/>
            <person name="Hiss M."/>
            <person name="Muchero W."/>
            <person name="Kamisugi Y."/>
            <person name="Saleh O."/>
            <person name="Blanc G."/>
            <person name="Decker E.L."/>
            <person name="van Gessel N."/>
            <person name="Grimwood J."/>
            <person name="Hayes R.D."/>
            <person name="Graham S.W."/>
            <person name="Gunter L.E."/>
            <person name="McDaniel S.F."/>
            <person name="Hoernstein S.N.W."/>
            <person name="Larsson A."/>
            <person name="Li F.W."/>
            <person name="Perroud P.F."/>
            <person name="Phillips J."/>
            <person name="Ranjan P."/>
            <person name="Rokshar D.S."/>
            <person name="Rothfels C.J."/>
            <person name="Schneider L."/>
            <person name="Shu S."/>
            <person name="Stevenson D.W."/>
            <person name="Thummler F."/>
            <person name="Tillich M."/>
            <person name="Villarreal Aguilar J.C."/>
            <person name="Widiez T."/>
            <person name="Wong G.K."/>
            <person name="Wymore A."/>
            <person name="Zhang Y."/>
            <person name="Zimmer A.D."/>
            <person name="Quatrano R.S."/>
            <person name="Mayer K.F.X."/>
            <person name="Goodstein D."/>
            <person name="Casacuberta J.M."/>
            <person name="Vandepoele K."/>
            <person name="Reski R."/>
            <person name="Cuming A.C."/>
            <person name="Tuskan G.A."/>
            <person name="Maumus F."/>
            <person name="Salse J."/>
            <person name="Schmutz J."/>
            <person name="Rensing S.A."/>
        </authorList>
    </citation>
    <scope>NUCLEOTIDE SEQUENCE [LARGE SCALE GENOMIC DNA]</scope>
    <source>
        <strain evidence="2 3">cv. Gransden 2004</strain>
    </source>
</reference>
<dbReference type="InParanoid" id="A0A2K1IZJ5"/>
<evidence type="ECO:0000313" key="2">
    <source>
        <dbReference type="EnsemblPlants" id="Pp3c18_1150V3.1"/>
    </source>
</evidence>
<dbReference type="Gramene" id="Pp3c18_1150V3.1">
    <property type="protein sequence ID" value="Pp3c18_1150V3.1"/>
    <property type="gene ID" value="Pp3c18_1150"/>
</dbReference>
<evidence type="ECO:0000313" key="1">
    <source>
        <dbReference type="EMBL" id="PNR34696.1"/>
    </source>
</evidence>